<dbReference type="GO" id="GO:0042781">
    <property type="term" value="F:3'-tRNA processing endoribonuclease activity"/>
    <property type="evidence" value="ECO:0007669"/>
    <property type="project" value="UniProtKB-EC"/>
</dbReference>
<evidence type="ECO:0000256" key="6">
    <source>
        <dbReference type="ARBA" id="ARBA00022722"/>
    </source>
</evidence>
<keyword evidence="9" id="KW-0378">Hydrolase</keyword>
<dbReference type="InterPro" id="IPR047151">
    <property type="entry name" value="RNZ2-like"/>
</dbReference>
<evidence type="ECO:0000256" key="4">
    <source>
        <dbReference type="ARBA" id="ARBA00012477"/>
    </source>
</evidence>
<feature type="compositionally biased region" description="Low complexity" evidence="11">
    <location>
        <begin position="402"/>
        <end position="412"/>
    </location>
</feature>
<dbReference type="PANTHER" id="PTHR12553">
    <property type="entry name" value="ZINC PHOSPHODIESTERASE ELAC PROTEIN 2"/>
    <property type="match status" value="1"/>
</dbReference>
<feature type="compositionally biased region" description="Gly residues" evidence="11">
    <location>
        <begin position="183"/>
        <end position="194"/>
    </location>
</feature>
<keyword evidence="5" id="KW-0819">tRNA processing</keyword>
<gene>
    <name evidence="14" type="ORF">Rsub_09290</name>
</gene>
<feature type="compositionally biased region" description="Gly residues" evidence="11">
    <location>
        <begin position="792"/>
        <end position="804"/>
    </location>
</feature>
<dbReference type="InterPro" id="IPR027794">
    <property type="entry name" value="tRNase_Z_dom"/>
</dbReference>
<feature type="region of interest" description="Disordered" evidence="11">
    <location>
        <begin position="775"/>
        <end position="811"/>
    </location>
</feature>
<protein>
    <recommendedName>
        <fullName evidence="4">ribonuclease Z</fullName>
        <ecNumber evidence="4">3.1.26.11</ecNumber>
    </recommendedName>
</protein>
<accession>A0A2V0PHG1</accession>
<evidence type="ECO:0000256" key="3">
    <source>
        <dbReference type="ARBA" id="ARBA00007823"/>
    </source>
</evidence>
<reference evidence="14 15" key="1">
    <citation type="journal article" date="2018" name="Sci. Rep.">
        <title>Raphidocelis subcapitata (=Pseudokirchneriella subcapitata) provides an insight into genome evolution and environmental adaptations in the Sphaeropleales.</title>
        <authorList>
            <person name="Suzuki S."/>
            <person name="Yamaguchi H."/>
            <person name="Nakajima N."/>
            <person name="Kawachi M."/>
        </authorList>
    </citation>
    <scope>NUCLEOTIDE SEQUENCE [LARGE SCALE GENOMIC DNA]</scope>
    <source>
        <strain evidence="14 15">NIES-35</strain>
    </source>
</reference>
<keyword evidence="15" id="KW-1185">Reference proteome</keyword>
<comment type="catalytic activity">
    <reaction evidence="1">
        <text>Endonucleolytic cleavage of RNA, removing extra 3' nucleotides from tRNA precursor, generating 3' termini of tRNAs. A 3'-hydroxy group is left at the tRNA terminus and a 5'-phosphoryl group is left at the trailer molecule.</text>
        <dbReference type="EC" id="3.1.26.11"/>
    </reaction>
</comment>
<dbReference type="Pfam" id="PF12706">
    <property type="entry name" value="Lactamase_B_2"/>
    <property type="match status" value="1"/>
</dbReference>
<keyword evidence="10" id="KW-0862">Zinc</keyword>
<evidence type="ECO:0000256" key="9">
    <source>
        <dbReference type="ARBA" id="ARBA00022801"/>
    </source>
</evidence>
<dbReference type="GO" id="GO:0046872">
    <property type="term" value="F:metal ion binding"/>
    <property type="evidence" value="ECO:0007669"/>
    <property type="project" value="UniProtKB-KW"/>
</dbReference>
<evidence type="ECO:0000256" key="2">
    <source>
        <dbReference type="ARBA" id="ARBA00001947"/>
    </source>
</evidence>
<dbReference type="OrthoDB" id="527344at2759"/>
<feature type="domain" description="tRNase Z endonuclease" evidence="13">
    <location>
        <begin position="30"/>
        <end position="74"/>
    </location>
</feature>
<proteinExistence type="inferred from homology"/>
<dbReference type="InterPro" id="IPR001279">
    <property type="entry name" value="Metallo-B-lactamas"/>
</dbReference>
<evidence type="ECO:0000256" key="5">
    <source>
        <dbReference type="ARBA" id="ARBA00022694"/>
    </source>
</evidence>
<organism evidence="14 15">
    <name type="scientific">Raphidocelis subcapitata</name>
    <dbReference type="NCBI Taxonomy" id="307507"/>
    <lineage>
        <taxon>Eukaryota</taxon>
        <taxon>Viridiplantae</taxon>
        <taxon>Chlorophyta</taxon>
        <taxon>core chlorophytes</taxon>
        <taxon>Chlorophyceae</taxon>
        <taxon>CS clade</taxon>
        <taxon>Sphaeropleales</taxon>
        <taxon>Selenastraceae</taxon>
        <taxon>Raphidocelis</taxon>
    </lineage>
</organism>
<evidence type="ECO:0000259" key="13">
    <source>
        <dbReference type="Pfam" id="PF13691"/>
    </source>
</evidence>
<comment type="similarity">
    <text evidence="3">Belongs to the RNase Z family.</text>
</comment>
<dbReference type="EC" id="3.1.26.11" evidence="4"/>
<keyword evidence="8" id="KW-0255">Endonuclease</keyword>
<dbReference type="GO" id="GO:1990180">
    <property type="term" value="P:mitochondrial tRNA 3'-end processing"/>
    <property type="evidence" value="ECO:0007669"/>
    <property type="project" value="TreeGrafter"/>
</dbReference>
<feature type="domain" description="Metallo-beta-lactamase" evidence="12">
    <location>
        <begin position="544"/>
        <end position="764"/>
    </location>
</feature>
<dbReference type="PANTHER" id="PTHR12553:SF49">
    <property type="entry name" value="ZINC PHOSPHODIESTERASE ELAC PROTEIN 2"/>
    <property type="match status" value="1"/>
</dbReference>
<dbReference type="Gene3D" id="3.60.15.10">
    <property type="entry name" value="Ribonuclease Z/Hydroxyacylglutathione hydrolase-like"/>
    <property type="match status" value="2"/>
</dbReference>
<comment type="cofactor">
    <cofactor evidence="2">
        <name>Zn(2+)</name>
        <dbReference type="ChEBI" id="CHEBI:29105"/>
    </cofactor>
</comment>
<evidence type="ECO:0000256" key="10">
    <source>
        <dbReference type="ARBA" id="ARBA00022833"/>
    </source>
</evidence>
<keyword evidence="7" id="KW-0479">Metal-binding</keyword>
<sequence length="867" mass="88960">MGRSKGAQRAAAPGKSHYSSQVQILNADNSTASPSVLLVFDSERYMFNCGEGLQRLASESKARLTKVRTFLATRTQTDALAGLPGLLLTLAPGGPDIKKFSGSLMDAGPLEAALIGPPGVRAYAEGFRPYASNNINLAVTEVLGQDAAPVVNTPVVKITPVLLRPAGSGGEAAAAAAAAAGGDSSGGEGGGGGEPAAKKARVGSRAAGRSDGSAAASLCYICEMPNTPGKFDPVKAKELGVPPGPLFGELQRGKVVQSTSGREVRPDEVMNPATVPGPLLLVLDCPTAAHADALRDAPAIRALLARLAAEGAAGARVVGVAHLTPPEAARAPAYREVCEALGAAAYHVRATAGSQVAVTCREAAMLQTKLNAIEPTVFPLGAIAAAAATAAPEAAGAGGEQQQGQGQQQHNVEGGGEQPASPHLTRLTLAPAKQQGVSSADVPPPLELANLRAGLLDAHPRVAALVDRFRAQRGALLAALSGGGAAADGAAAAAEAAARVPPELRGVPRDALELVLLGTVSAQPSSYRNVSSYYLDFFGRGGALADCGEDAMGQLERRYGAADAQRRICGLRFVWVSHMHADHHSGLYPLLARRAAAGAPPLLVIGPMPLWRVLQEYAKVVPMRYVFMPSMYLHEAAAAAASGAPPPRAPPQHALDMHAAAARALGLSVLEPFPVKHVSLSTGLRLSGAAPGRQSAPWTVVFSGDTRPCPAVVDAARGATLLIHEATFEDELASDAEAKRHSTLSEALRVASDAGVYRTVLTHFSGRYPRIPVLAGQQQGQGQQQQQQQDDSGGGVGSGGAKTGDGGDKPLTSMVGDSVAVGFDFMTVNLADLPWLPLVVPACDELLREEGFVGEGDDELDDDGGPV</sequence>
<dbReference type="STRING" id="307507.A0A2V0PHG1"/>
<dbReference type="EMBL" id="BDRX01000084">
    <property type="protein sequence ID" value="GBF96657.1"/>
    <property type="molecule type" value="Genomic_DNA"/>
</dbReference>
<dbReference type="InterPro" id="IPR036866">
    <property type="entry name" value="RibonucZ/Hydroxyglut_hydro"/>
</dbReference>
<dbReference type="GO" id="GO:0005739">
    <property type="term" value="C:mitochondrion"/>
    <property type="evidence" value="ECO:0007669"/>
    <property type="project" value="TreeGrafter"/>
</dbReference>
<keyword evidence="6" id="KW-0540">Nuclease</keyword>
<dbReference type="InParanoid" id="A0A2V0PHG1"/>
<feature type="compositionally biased region" description="Low complexity" evidence="11">
    <location>
        <begin position="776"/>
        <end position="791"/>
    </location>
</feature>
<dbReference type="Proteomes" id="UP000247498">
    <property type="component" value="Unassembled WGS sequence"/>
</dbReference>
<feature type="region of interest" description="Disordered" evidence="11">
    <location>
        <begin position="394"/>
        <end position="423"/>
    </location>
</feature>
<dbReference type="Pfam" id="PF13691">
    <property type="entry name" value="Lactamase_B_4"/>
    <property type="match status" value="1"/>
</dbReference>
<evidence type="ECO:0000256" key="11">
    <source>
        <dbReference type="SAM" id="MobiDB-lite"/>
    </source>
</evidence>
<dbReference type="AlphaFoldDB" id="A0A2V0PHG1"/>
<evidence type="ECO:0000256" key="8">
    <source>
        <dbReference type="ARBA" id="ARBA00022759"/>
    </source>
</evidence>
<evidence type="ECO:0000256" key="7">
    <source>
        <dbReference type="ARBA" id="ARBA00022723"/>
    </source>
</evidence>
<evidence type="ECO:0000313" key="15">
    <source>
        <dbReference type="Proteomes" id="UP000247498"/>
    </source>
</evidence>
<comment type="caution">
    <text evidence="14">The sequence shown here is derived from an EMBL/GenBank/DDBJ whole genome shotgun (WGS) entry which is preliminary data.</text>
</comment>
<name>A0A2V0PHG1_9CHLO</name>
<dbReference type="CDD" id="cd07718">
    <property type="entry name" value="RNaseZ_ELAC1_ELAC2-C-term-like_MBL-fold"/>
    <property type="match status" value="1"/>
</dbReference>
<evidence type="ECO:0000256" key="1">
    <source>
        <dbReference type="ARBA" id="ARBA00000402"/>
    </source>
</evidence>
<evidence type="ECO:0000259" key="12">
    <source>
        <dbReference type="Pfam" id="PF12706"/>
    </source>
</evidence>
<dbReference type="FunCoup" id="A0A2V0PHG1">
    <property type="interactions" value="2126"/>
</dbReference>
<feature type="region of interest" description="Disordered" evidence="11">
    <location>
        <begin position="180"/>
        <end position="207"/>
    </location>
</feature>
<evidence type="ECO:0000313" key="14">
    <source>
        <dbReference type="EMBL" id="GBF96657.1"/>
    </source>
</evidence>
<dbReference type="SUPFAM" id="SSF56281">
    <property type="entry name" value="Metallo-hydrolase/oxidoreductase"/>
    <property type="match status" value="2"/>
</dbReference>